<feature type="domain" description="PiggyBac transposable element-derived protein" evidence="1">
    <location>
        <begin position="98"/>
        <end position="275"/>
    </location>
</feature>
<dbReference type="AlphaFoldDB" id="A0AAV8XMW9"/>
<accession>A0AAV8XMW9</accession>
<name>A0AAV8XMW9_9CUCU</name>
<evidence type="ECO:0000313" key="3">
    <source>
        <dbReference type="Proteomes" id="UP001162162"/>
    </source>
</evidence>
<reference evidence="2" key="1">
    <citation type="journal article" date="2023" name="Insect Mol. Biol.">
        <title>Genome sequencing provides insights into the evolution of gene families encoding plant cell wall-degrading enzymes in longhorned beetles.</title>
        <authorList>
            <person name="Shin N.R."/>
            <person name="Okamura Y."/>
            <person name="Kirsch R."/>
            <person name="Pauchet Y."/>
        </authorList>
    </citation>
    <scope>NUCLEOTIDE SEQUENCE</scope>
    <source>
        <strain evidence="2">AMC_N1</strain>
    </source>
</reference>
<gene>
    <name evidence="2" type="ORF">NQ318_011735</name>
</gene>
<keyword evidence="3" id="KW-1185">Reference proteome</keyword>
<evidence type="ECO:0000259" key="1">
    <source>
        <dbReference type="Pfam" id="PF13843"/>
    </source>
</evidence>
<evidence type="ECO:0000313" key="2">
    <source>
        <dbReference type="EMBL" id="KAJ8939688.1"/>
    </source>
</evidence>
<comment type="caution">
    <text evidence="2">The sequence shown here is derived from an EMBL/GenBank/DDBJ whole genome shotgun (WGS) entry which is preliminary data.</text>
</comment>
<dbReference type="InterPro" id="IPR029526">
    <property type="entry name" value="PGBD"/>
</dbReference>
<dbReference type="InterPro" id="IPR052638">
    <property type="entry name" value="PiggyBac_TE-derived"/>
</dbReference>
<dbReference type="PANTHER" id="PTHR47055:SF2">
    <property type="entry name" value="PIGGYBAC TRANSPOSABLE ELEMENT-DERIVED PROTEIN 2-RELATED"/>
    <property type="match status" value="1"/>
</dbReference>
<dbReference type="EMBL" id="JAPWTK010000473">
    <property type="protein sequence ID" value="KAJ8939688.1"/>
    <property type="molecule type" value="Genomic_DNA"/>
</dbReference>
<protein>
    <recommendedName>
        <fullName evidence="1">PiggyBac transposable element-derived protein domain-containing protein</fullName>
    </recommendedName>
</protein>
<proteinExistence type="predicted"/>
<sequence length="289" mass="33620">MDIRLERGFTLEEAIQMAYDDDIDVHEIYIEPPEANILTDKDSGEEDGGGLLDNLSGRQLLPKAELVLRSAVTVDEAEPEEILVRPANGSDPNDVYLDIFEEFLGDDVIGLLVEQSNKYALFCNQPHPNISKEEMKCAIGILIVTGYNELPGRDFYWDSKMDMKNSMVSDSMRRDRFRQIIKYLHCADNLQPHLQDKMWKLRPLMDLLKSKFIKNWIPEQDLDYDESMIKYFGKHSCKQFIRGKPIRFGYKMWCLNSATDYLVNFDMYQGKNPRANTVYETHFENVLLH</sequence>
<dbReference type="Proteomes" id="UP001162162">
    <property type="component" value="Unassembled WGS sequence"/>
</dbReference>
<dbReference type="Pfam" id="PF13843">
    <property type="entry name" value="DDE_Tnp_1_7"/>
    <property type="match status" value="1"/>
</dbReference>
<dbReference type="GO" id="GO:0043565">
    <property type="term" value="F:sequence-specific DNA binding"/>
    <property type="evidence" value="ECO:0007669"/>
    <property type="project" value="TreeGrafter"/>
</dbReference>
<dbReference type="PANTHER" id="PTHR47055">
    <property type="entry name" value="DDE_TNP_1_7 DOMAIN-CONTAINING PROTEIN"/>
    <property type="match status" value="1"/>
</dbReference>
<organism evidence="2 3">
    <name type="scientific">Aromia moschata</name>
    <dbReference type="NCBI Taxonomy" id="1265417"/>
    <lineage>
        <taxon>Eukaryota</taxon>
        <taxon>Metazoa</taxon>
        <taxon>Ecdysozoa</taxon>
        <taxon>Arthropoda</taxon>
        <taxon>Hexapoda</taxon>
        <taxon>Insecta</taxon>
        <taxon>Pterygota</taxon>
        <taxon>Neoptera</taxon>
        <taxon>Endopterygota</taxon>
        <taxon>Coleoptera</taxon>
        <taxon>Polyphaga</taxon>
        <taxon>Cucujiformia</taxon>
        <taxon>Chrysomeloidea</taxon>
        <taxon>Cerambycidae</taxon>
        <taxon>Cerambycinae</taxon>
        <taxon>Callichromatini</taxon>
        <taxon>Aromia</taxon>
    </lineage>
</organism>